<dbReference type="KEGG" id="wma:WM2015_2873"/>
<sequence>MTDQPEPTAPPRGVKEITLFDRRTDTDTSTETVTLERKGDLLIAGRDLGETPKKFWGKPEYEYWRRIDKADVPRVLLGLIKERFDSHASFQEWLEANGIDSEFHSWNS</sequence>
<evidence type="ECO:0000313" key="1">
    <source>
        <dbReference type="EMBL" id="AKS43230.1"/>
    </source>
</evidence>
<gene>
    <name evidence="1" type="ORF">WM2015_2873</name>
</gene>
<reference evidence="1 2" key="1">
    <citation type="submission" date="2015-07" db="EMBL/GenBank/DDBJ databases">
        <authorList>
            <person name="Noorani M."/>
        </authorList>
    </citation>
    <scope>NUCLEOTIDE SEQUENCE [LARGE SCALE GENOMIC DNA]</scope>
    <source>
        <strain evidence="1 2">KCTC 42284</strain>
    </source>
</reference>
<accession>A0A0K0XZY9</accession>
<name>A0A0K0XZY9_9GAMM</name>
<protein>
    <submittedName>
        <fullName evidence="1">Uncharacterized protein</fullName>
    </submittedName>
</protein>
<evidence type="ECO:0000313" key="2">
    <source>
        <dbReference type="Proteomes" id="UP000066624"/>
    </source>
</evidence>
<dbReference type="STRING" id="1579979.WM2015_2873"/>
<proteinExistence type="predicted"/>
<dbReference type="EMBL" id="CP012154">
    <property type="protein sequence ID" value="AKS43230.1"/>
    <property type="molecule type" value="Genomic_DNA"/>
</dbReference>
<dbReference type="AlphaFoldDB" id="A0A0K0XZY9"/>
<keyword evidence="2" id="KW-1185">Reference proteome</keyword>
<dbReference type="Proteomes" id="UP000066624">
    <property type="component" value="Chromosome"/>
</dbReference>
<organism evidence="1 2">
    <name type="scientific">Wenzhouxiangella marina</name>
    <dbReference type="NCBI Taxonomy" id="1579979"/>
    <lineage>
        <taxon>Bacteria</taxon>
        <taxon>Pseudomonadati</taxon>
        <taxon>Pseudomonadota</taxon>
        <taxon>Gammaproteobacteria</taxon>
        <taxon>Chromatiales</taxon>
        <taxon>Wenzhouxiangellaceae</taxon>
        <taxon>Wenzhouxiangella</taxon>
    </lineage>
</organism>